<gene>
    <name evidence="8" type="primary">B1052H09.117</name>
</gene>
<evidence type="ECO:0000256" key="7">
    <source>
        <dbReference type="ARBA" id="ARBA00024284"/>
    </source>
</evidence>
<evidence type="ECO:0000313" key="8">
    <source>
        <dbReference type="EMBL" id="BAD32071.1"/>
    </source>
</evidence>
<keyword evidence="5" id="KW-0560">Oxidoreductase</keyword>
<sequence>MPPLLGVYDFTAGLPPSPPTGVSAYTAGLLCHRCWASTTSPPACLRRRRLVFLPTRLAYYATAVGRLRLHRRPASVAADWCLHLHGWPIMPPLLGVYDFTAGLPSPPPTGVSVCTAGLLCRRCWASTTSPPACLRRRRVVPPPTRLAYYAAAVGRLRLHRRPASVAAEWCLRLHGWPIMPPLLGVYDFTAGLPPSPPSVASAYTAGLLCRRCWMSTSSPLAHLRCRRLVLPPTRLAYYAAAVGRLRLHRRPAFVAADWNGSVRTSPPARIDRRRLVFPTARLAFMPPLLGVYVFTDRLAFAAADWCFRLHGWPLCRRCWASTSSPTGLPSPPPTGVSACTAGLYAAVVGRLRLHRPAASSAADWCFRLHGWPIMPPLLGVYVFTDRPPRPPPTGASACTAGLLCRRCWASTSSPTGLPSPPPTGVFACTAGLYAAVVGRLRLHRPACLRRRRLVFPPARLAFMSPLLGVYVFTDRPPRSPPTGASACTAGLYAAVVGRLRLHRPACLRRRRLVFPPARLAFMSPLLGIYVFTDRPPRSPPTGASVCTAGLYAAVVGRLRLHRPACLRRGRLVFPPARLTFMPPLLGVYVFTDRLAFAAADWCFRLHGWPIMPPLLGVYVFTDRPPRPPPTGASACTAGLLCRRCWASMSSPTGLPSPPPTGVFACTAGLYAAVVGRLRLHRPACLRRRRLVLPPARLAYYAAVVGRLRLHRPAASSAADWCFRLHGWPIMLPLLGVHVFTDRPPRPPPTGASACTAGLYAAVVGRLRLHRPAASTAADWCFRLHGWPLCRRCWASTSSSTGRLVRRRLVSPPTRLAYYAAVVGHLHLHRRSSRLLLTSALTSTSGYTATTTDGHHRLPSPTGYAAADWCFYLHNCASSLPVCFCCRRLVFTSSRQYNFVIMVERLHLYYLRYQQTLLLLLHKFYYFTNHDVFVNLDISACNAMLFYYNKWLSNIQDFYLDIFNTYLQSSNDYSTTRSYNSRLYVQLFPN</sequence>
<dbReference type="GO" id="GO:0017172">
    <property type="term" value="F:cysteine dioxygenase activity"/>
    <property type="evidence" value="ECO:0007669"/>
    <property type="project" value="UniProtKB-EC"/>
</dbReference>
<dbReference type="InterPro" id="IPR005213">
    <property type="entry name" value="HGWP_repeat"/>
</dbReference>
<accession>Q69IX2</accession>
<dbReference type="PANTHER" id="PTHR22966">
    <property type="entry name" value="2-AMINOETHANETHIOL DIOXYGENASE"/>
    <property type="match status" value="1"/>
</dbReference>
<dbReference type="EMBL" id="AP006480">
    <property type="protein sequence ID" value="BAD32071.1"/>
    <property type="molecule type" value="Genomic_DNA"/>
</dbReference>
<keyword evidence="6" id="KW-0408">Iron</keyword>
<evidence type="ECO:0000256" key="1">
    <source>
        <dbReference type="ARBA" id="ARBA00001954"/>
    </source>
</evidence>
<dbReference type="InterPro" id="IPR012864">
    <property type="entry name" value="PCO/ADO"/>
</dbReference>
<dbReference type="EC" id="1.13.11.20" evidence="3"/>
<dbReference type="GO" id="GO:0046872">
    <property type="term" value="F:metal ion binding"/>
    <property type="evidence" value="ECO:0007669"/>
    <property type="project" value="UniProtKB-KW"/>
</dbReference>
<evidence type="ECO:0000256" key="6">
    <source>
        <dbReference type="ARBA" id="ARBA00023004"/>
    </source>
</evidence>
<evidence type="ECO:0000256" key="3">
    <source>
        <dbReference type="ARBA" id="ARBA00013133"/>
    </source>
</evidence>
<dbReference type="PANTHER" id="PTHR22966:SF29">
    <property type="entry name" value="PLANT CYSTEINE OXIDASE 3"/>
    <property type="match status" value="1"/>
</dbReference>
<dbReference type="Pfam" id="PF03578">
    <property type="entry name" value="HGWP"/>
    <property type="match status" value="7"/>
</dbReference>
<evidence type="ECO:0000256" key="4">
    <source>
        <dbReference type="ARBA" id="ARBA00022723"/>
    </source>
</evidence>
<proteinExistence type="inferred from homology"/>
<reference evidence="8" key="1">
    <citation type="journal article" date="2004" name="Plant Cell">
        <title>Composition and structure of the centromeric region of rice chromosome 8.</title>
        <authorList>
            <person name="Wu J."/>
            <person name="Yamagata H."/>
            <person name="Hayashi-Tsugane M."/>
            <person name="Hijishita S."/>
            <person name="Fujisawa M."/>
            <person name="Shibata M."/>
            <person name="Itoh Y."/>
            <person name="Nakamura M."/>
            <person name="Sakaguchi M."/>
            <person name="Yoshihara R."/>
            <person name="Kobayashi H."/>
            <person name="Itoh K."/>
            <person name="Karasawa W."/>
            <person name="Yamamoto M."/>
            <person name="Saji S."/>
            <person name="Katagiri S."/>
            <person name="Kanamori H."/>
            <person name="Namiki N."/>
            <person name="Katayose Y."/>
            <person name="Matsumoto T."/>
            <person name="Sasaki T."/>
        </authorList>
    </citation>
    <scope>NUCLEOTIDE SEQUENCE</scope>
</reference>
<name>Q69IX2_ORYSJ</name>
<protein>
    <recommendedName>
        <fullName evidence="3">cysteine dioxygenase</fullName>
        <ecNumber evidence="3">1.13.11.20</ecNumber>
    </recommendedName>
</protein>
<keyword evidence="4" id="KW-0479">Metal-binding</keyword>
<dbReference type="AlphaFoldDB" id="Q69IX2"/>
<comment type="similarity">
    <text evidence="2">Belongs to the cysteine dioxygenase family.</text>
</comment>
<evidence type="ECO:0000256" key="2">
    <source>
        <dbReference type="ARBA" id="ARBA00006622"/>
    </source>
</evidence>
<organism evidence="8">
    <name type="scientific">Oryza sativa subsp. japonica</name>
    <name type="common">Rice</name>
    <dbReference type="NCBI Taxonomy" id="39947"/>
    <lineage>
        <taxon>Eukaryota</taxon>
        <taxon>Viridiplantae</taxon>
        <taxon>Streptophyta</taxon>
        <taxon>Embryophyta</taxon>
        <taxon>Tracheophyta</taxon>
        <taxon>Spermatophyta</taxon>
        <taxon>Magnoliopsida</taxon>
        <taxon>Liliopsida</taxon>
        <taxon>Poales</taxon>
        <taxon>Poaceae</taxon>
        <taxon>BOP clade</taxon>
        <taxon>Oryzoideae</taxon>
        <taxon>Oryzeae</taxon>
        <taxon>Oryzinae</taxon>
        <taxon>Oryza</taxon>
        <taxon>Oryza sativa</taxon>
    </lineage>
</organism>
<evidence type="ECO:0000256" key="5">
    <source>
        <dbReference type="ARBA" id="ARBA00023002"/>
    </source>
</evidence>
<comment type="catalytic activity">
    <reaction evidence="7">
        <text>L-cysteine + O2 = 3-sulfino-L-alanine + H(+)</text>
        <dbReference type="Rhea" id="RHEA:20441"/>
        <dbReference type="ChEBI" id="CHEBI:15378"/>
        <dbReference type="ChEBI" id="CHEBI:15379"/>
        <dbReference type="ChEBI" id="CHEBI:35235"/>
        <dbReference type="ChEBI" id="CHEBI:61085"/>
        <dbReference type="EC" id="1.13.11.20"/>
    </reaction>
    <physiologicalReaction direction="left-to-right" evidence="7">
        <dbReference type="Rhea" id="RHEA:20442"/>
    </physiologicalReaction>
</comment>
<comment type="cofactor">
    <cofactor evidence="1">
        <name>Fe(2+)</name>
        <dbReference type="ChEBI" id="CHEBI:29033"/>
    </cofactor>
</comment>